<keyword evidence="2" id="KW-1185">Reference proteome</keyword>
<evidence type="ECO:0000313" key="1">
    <source>
        <dbReference type="EMBL" id="KZV19080.1"/>
    </source>
</evidence>
<sequence>MPENTQLKFNTPKIIIPEYDLLKSSCATRICSKPPDSDQQSTSDMFYLKSENPNITKRKTNSFKSENPMARRRRLIKLKRCVLDVAAGTSRWLFSRDLLPADLTLRRRFDKLERCRFGVFSCECLFGYFCWFLTKGKEGLFENQTFLISSFPNPRNSYCSPSLSFAISRRFQPLFLTFLVALDSLRLALPIDTSLEARSNELRKSRGPCSFVSCWFR</sequence>
<organism evidence="1 2">
    <name type="scientific">Dorcoceras hygrometricum</name>
    <dbReference type="NCBI Taxonomy" id="472368"/>
    <lineage>
        <taxon>Eukaryota</taxon>
        <taxon>Viridiplantae</taxon>
        <taxon>Streptophyta</taxon>
        <taxon>Embryophyta</taxon>
        <taxon>Tracheophyta</taxon>
        <taxon>Spermatophyta</taxon>
        <taxon>Magnoliopsida</taxon>
        <taxon>eudicotyledons</taxon>
        <taxon>Gunneridae</taxon>
        <taxon>Pentapetalae</taxon>
        <taxon>asterids</taxon>
        <taxon>lamiids</taxon>
        <taxon>Lamiales</taxon>
        <taxon>Gesneriaceae</taxon>
        <taxon>Didymocarpoideae</taxon>
        <taxon>Trichosporeae</taxon>
        <taxon>Loxocarpinae</taxon>
        <taxon>Dorcoceras</taxon>
    </lineage>
</organism>
<name>A0A2Z7ABJ3_9LAMI</name>
<proteinExistence type="predicted"/>
<evidence type="ECO:0000313" key="2">
    <source>
        <dbReference type="Proteomes" id="UP000250235"/>
    </source>
</evidence>
<dbReference type="EMBL" id="KV016979">
    <property type="protein sequence ID" value="KZV19080.1"/>
    <property type="molecule type" value="Genomic_DNA"/>
</dbReference>
<dbReference type="AlphaFoldDB" id="A0A2Z7ABJ3"/>
<reference evidence="1 2" key="1">
    <citation type="journal article" date="2015" name="Proc. Natl. Acad. Sci. U.S.A.">
        <title>The resurrection genome of Boea hygrometrica: A blueprint for survival of dehydration.</title>
        <authorList>
            <person name="Xiao L."/>
            <person name="Yang G."/>
            <person name="Zhang L."/>
            <person name="Yang X."/>
            <person name="Zhao S."/>
            <person name="Ji Z."/>
            <person name="Zhou Q."/>
            <person name="Hu M."/>
            <person name="Wang Y."/>
            <person name="Chen M."/>
            <person name="Xu Y."/>
            <person name="Jin H."/>
            <person name="Xiao X."/>
            <person name="Hu G."/>
            <person name="Bao F."/>
            <person name="Hu Y."/>
            <person name="Wan P."/>
            <person name="Li L."/>
            <person name="Deng X."/>
            <person name="Kuang T."/>
            <person name="Xiang C."/>
            <person name="Zhu J.K."/>
            <person name="Oliver M.J."/>
            <person name="He Y."/>
        </authorList>
    </citation>
    <scope>NUCLEOTIDE SEQUENCE [LARGE SCALE GENOMIC DNA]</scope>
    <source>
        <strain evidence="2">cv. XS01</strain>
    </source>
</reference>
<gene>
    <name evidence="1" type="ORF">F511_11544</name>
</gene>
<protein>
    <submittedName>
        <fullName evidence="1">Uncharacterized protein</fullName>
    </submittedName>
</protein>
<accession>A0A2Z7ABJ3</accession>
<dbReference type="Proteomes" id="UP000250235">
    <property type="component" value="Unassembled WGS sequence"/>
</dbReference>